<gene>
    <name evidence="10" type="primary">LOC113512046</name>
</gene>
<evidence type="ECO:0000256" key="7">
    <source>
        <dbReference type="RuleBase" id="RU361139"/>
    </source>
</evidence>
<dbReference type="KEGG" id="gmw:113512046"/>
<evidence type="ECO:0000256" key="1">
    <source>
        <dbReference type="ARBA" id="ARBA00001964"/>
    </source>
</evidence>
<dbReference type="InterPro" id="IPR001017">
    <property type="entry name" value="DH_E1"/>
</dbReference>
<protein>
    <recommendedName>
        <fullName evidence="7">Pyruvate dehydrogenase E1 component subunit alpha</fullName>
        <ecNumber evidence="7">1.2.4.1</ecNumber>
    </recommendedName>
</protein>
<evidence type="ECO:0000256" key="6">
    <source>
        <dbReference type="ARBA" id="ARBA00051231"/>
    </source>
</evidence>
<evidence type="ECO:0000313" key="10">
    <source>
        <dbReference type="RefSeq" id="XP_026751611.1"/>
    </source>
</evidence>
<dbReference type="FunCoup" id="A0A6J1WDD9">
    <property type="interactions" value="563"/>
</dbReference>
<evidence type="ECO:0000256" key="4">
    <source>
        <dbReference type="ARBA" id="ARBA00023052"/>
    </source>
</evidence>
<dbReference type="GO" id="GO:0004739">
    <property type="term" value="F:pyruvate dehydrogenase (acetyl-transferring) activity"/>
    <property type="evidence" value="ECO:0007669"/>
    <property type="project" value="UniProtKB-UniRule"/>
</dbReference>
<dbReference type="Pfam" id="PF00676">
    <property type="entry name" value="E1_dh"/>
    <property type="match status" value="1"/>
</dbReference>
<dbReference type="GO" id="GO:0006086">
    <property type="term" value="P:pyruvate decarboxylation to acetyl-CoA"/>
    <property type="evidence" value="ECO:0007669"/>
    <property type="project" value="InterPro"/>
</dbReference>
<evidence type="ECO:0000259" key="8">
    <source>
        <dbReference type="Pfam" id="PF00676"/>
    </source>
</evidence>
<dbReference type="AlphaFoldDB" id="A0A6J1WDD9"/>
<name>A0A6J1WDD9_GALME</name>
<dbReference type="InterPro" id="IPR029061">
    <property type="entry name" value="THDP-binding"/>
</dbReference>
<dbReference type="RefSeq" id="XP_026751611.1">
    <property type="nucleotide sequence ID" value="XM_026895810.3"/>
</dbReference>
<dbReference type="FunFam" id="3.40.50.970:FF:000013">
    <property type="entry name" value="Pyruvate dehydrogenase E1 component subunit alpha"/>
    <property type="match status" value="1"/>
</dbReference>
<comment type="cofactor">
    <cofactor evidence="1 7">
        <name>thiamine diphosphate</name>
        <dbReference type="ChEBI" id="CHEBI:58937"/>
    </cofactor>
</comment>
<evidence type="ECO:0000256" key="5">
    <source>
        <dbReference type="ARBA" id="ARBA00023317"/>
    </source>
</evidence>
<dbReference type="EC" id="1.2.4.1" evidence="7"/>
<proteinExistence type="predicted"/>
<keyword evidence="4 7" id="KW-0786">Thiamine pyrophosphate</keyword>
<dbReference type="Gene3D" id="3.40.50.970">
    <property type="match status" value="1"/>
</dbReference>
<reference evidence="10" key="1">
    <citation type="submission" date="2025-08" db="UniProtKB">
        <authorList>
            <consortium name="RefSeq"/>
        </authorList>
    </citation>
    <scope>IDENTIFICATION</scope>
    <source>
        <tissue evidence="10">Whole larvae</tissue>
    </source>
</reference>
<dbReference type="InterPro" id="IPR050642">
    <property type="entry name" value="PDH_E1_Alpha_Subunit"/>
</dbReference>
<dbReference type="InterPro" id="IPR017597">
    <property type="entry name" value="Pyrv_DH_E1_asu_subgrp-y"/>
</dbReference>
<dbReference type="PANTHER" id="PTHR11516">
    <property type="entry name" value="PYRUVATE DEHYDROGENASE E1 COMPONENT, ALPHA SUBUNIT BACTERIAL AND ORGANELLAR"/>
    <property type="match status" value="1"/>
</dbReference>
<comment type="function">
    <text evidence="7">The pyruvate dehydrogenase complex catalyzes the overall conversion of pyruvate to acetyl-CoA and CO(2).</text>
</comment>
<evidence type="ECO:0000313" key="9">
    <source>
        <dbReference type="Proteomes" id="UP001652740"/>
    </source>
</evidence>
<dbReference type="InParanoid" id="A0A6J1WDD9"/>
<keyword evidence="2" id="KW-0809">Transit peptide</keyword>
<organism evidence="9 10">
    <name type="scientific">Galleria mellonella</name>
    <name type="common">Greater wax moth</name>
    <dbReference type="NCBI Taxonomy" id="7137"/>
    <lineage>
        <taxon>Eukaryota</taxon>
        <taxon>Metazoa</taxon>
        <taxon>Ecdysozoa</taxon>
        <taxon>Arthropoda</taxon>
        <taxon>Hexapoda</taxon>
        <taxon>Insecta</taxon>
        <taxon>Pterygota</taxon>
        <taxon>Neoptera</taxon>
        <taxon>Endopterygota</taxon>
        <taxon>Lepidoptera</taxon>
        <taxon>Glossata</taxon>
        <taxon>Ditrysia</taxon>
        <taxon>Pyraloidea</taxon>
        <taxon>Pyralidae</taxon>
        <taxon>Galleriinae</taxon>
        <taxon>Galleria</taxon>
    </lineage>
</organism>
<dbReference type="Proteomes" id="UP001652740">
    <property type="component" value="Unplaced"/>
</dbReference>
<evidence type="ECO:0000256" key="2">
    <source>
        <dbReference type="ARBA" id="ARBA00022946"/>
    </source>
</evidence>
<comment type="catalytic activity">
    <reaction evidence="6 7">
        <text>N(6)-[(R)-lipoyl]-L-lysyl-[protein] + pyruvate + H(+) = N(6)-[(R)-S(8)-acetyldihydrolipoyl]-L-lysyl-[protein] + CO2</text>
        <dbReference type="Rhea" id="RHEA:19189"/>
        <dbReference type="Rhea" id="RHEA-COMP:10474"/>
        <dbReference type="Rhea" id="RHEA-COMP:10478"/>
        <dbReference type="ChEBI" id="CHEBI:15361"/>
        <dbReference type="ChEBI" id="CHEBI:15378"/>
        <dbReference type="ChEBI" id="CHEBI:16526"/>
        <dbReference type="ChEBI" id="CHEBI:83099"/>
        <dbReference type="ChEBI" id="CHEBI:83111"/>
        <dbReference type="EC" id="1.2.4.1"/>
    </reaction>
</comment>
<dbReference type="SUPFAM" id="SSF52518">
    <property type="entry name" value="Thiamin diphosphate-binding fold (THDP-binding)"/>
    <property type="match status" value="1"/>
</dbReference>
<sequence length="399" mass="43813">MSKIIPSAAKLLATNTIPKSAVPIVSTSTAKYSTKKEATFEIKPYKLHKLEKGPATSVILTAEDAINIYEKLAMLRRIETSAGNLYKEKIIRGFCHLYSGQEAIAVGMRTAMRDVDSVITAYRCHGWTHLMGVDLVGVLAELTGRKSGCSRGKGGSMHLYGRNFYGGNGIVGAQVPLGAGIAFAHKYNDDGGVNFALYGDGAANQGQLFEAYNMAKLWNLPCVFVCENNGYGMGTSIERSSASTDYYSRGDFIPGIWVDGMDVLATREATQFAIDYCTSGKGPLLLEMETYRYSGHSMSDPGTSYRTRDEVQEVRQTRDPITSFKEKIITYELATPDQLKEIDTRVRKEVDEATKIAKSDSEIGPEELAADIYYNNLEPEIRGVSPDSPLQHIEVSARN</sequence>
<dbReference type="NCBIfam" id="TIGR03182">
    <property type="entry name" value="PDH_E1_alph_y"/>
    <property type="match status" value="1"/>
</dbReference>
<feature type="domain" description="Dehydrogenase E1 component" evidence="8">
    <location>
        <begin position="71"/>
        <end position="364"/>
    </location>
</feature>
<keyword evidence="5 7" id="KW-0670">Pyruvate</keyword>
<accession>A0A6J1WDD9</accession>
<dbReference type="OrthoDB" id="10256198at2759"/>
<dbReference type="GeneID" id="113512046"/>
<dbReference type="CDD" id="cd02000">
    <property type="entry name" value="TPP_E1_PDC_ADC_BCADC"/>
    <property type="match status" value="1"/>
</dbReference>
<keyword evidence="3 7" id="KW-0560">Oxidoreductase</keyword>
<dbReference type="PANTHER" id="PTHR11516:SF60">
    <property type="entry name" value="PYRUVATE DEHYDROGENASE E1 COMPONENT SUBUNIT ALPHA"/>
    <property type="match status" value="1"/>
</dbReference>
<evidence type="ECO:0000256" key="3">
    <source>
        <dbReference type="ARBA" id="ARBA00023002"/>
    </source>
</evidence>
<keyword evidence="9" id="KW-1185">Reference proteome</keyword>